<keyword evidence="2" id="KW-1185">Reference proteome</keyword>
<sequence>MFVKILALLPLIRICVDGIYTPTDLDKAQEETIPCQECMEGDFVNLNDFEISKLLTVAFQRVDGETSGECLSMTLTCSENHLKLNGANNFATTIDSGEKTLYCREDKQWHLEKDNTSAVIESGECSN</sequence>
<proteinExistence type="predicted"/>
<evidence type="ECO:0000256" key="1">
    <source>
        <dbReference type="SAM" id="SignalP"/>
    </source>
</evidence>
<protein>
    <submittedName>
        <fullName evidence="3">Uncharacterized protein</fullName>
    </submittedName>
</protein>
<evidence type="ECO:0000313" key="2">
    <source>
        <dbReference type="Proteomes" id="UP000887540"/>
    </source>
</evidence>
<dbReference type="WBParaSite" id="ACRNAN_Path_987.g3798.t1">
    <property type="protein sequence ID" value="ACRNAN_Path_987.g3798.t1"/>
    <property type="gene ID" value="ACRNAN_Path_987.g3798"/>
</dbReference>
<name>A0A914CFR9_9BILA</name>
<organism evidence="2 3">
    <name type="scientific">Acrobeloides nanus</name>
    <dbReference type="NCBI Taxonomy" id="290746"/>
    <lineage>
        <taxon>Eukaryota</taxon>
        <taxon>Metazoa</taxon>
        <taxon>Ecdysozoa</taxon>
        <taxon>Nematoda</taxon>
        <taxon>Chromadorea</taxon>
        <taxon>Rhabditida</taxon>
        <taxon>Tylenchina</taxon>
        <taxon>Cephalobomorpha</taxon>
        <taxon>Cephaloboidea</taxon>
        <taxon>Cephalobidae</taxon>
        <taxon>Acrobeloides</taxon>
    </lineage>
</organism>
<reference evidence="3" key="1">
    <citation type="submission" date="2022-11" db="UniProtKB">
        <authorList>
            <consortium name="WormBaseParasite"/>
        </authorList>
    </citation>
    <scope>IDENTIFICATION</scope>
</reference>
<evidence type="ECO:0000313" key="3">
    <source>
        <dbReference type="WBParaSite" id="ACRNAN_Path_987.g3798.t1"/>
    </source>
</evidence>
<feature type="signal peptide" evidence="1">
    <location>
        <begin position="1"/>
        <end position="18"/>
    </location>
</feature>
<dbReference type="AlphaFoldDB" id="A0A914CFR9"/>
<feature type="chain" id="PRO_5037666090" evidence="1">
    <location>
        <begin position="19"/>
        <end position="127"/>
    </location>
</feature>
<dbReference type="Proteomes" id="UP000887540">
    <property type="component" value="Unplaced"/>
</dbReference>
<keyword evidence="1" id="KW-0732">Signal</keyword>
<accession>A0A914CFR9</accession>